<accession>A0AA39PW45</accession>
<organism evidence="2 3">
    <name type="scientific">Armillaria novae-zelandiae</name>
    <dbReference type="NCBI Taxonomy" id="153914"/>
    <lineage>
        <taxon>Eukaryota</taxon>
        <taxon>Fungi</taxon>
        <taxon>Dikarya</taxon>
        <taxon>Basidiomycota</taxon>
        <taxon>Agaricomycotina</taxon>
        <taxon>Agaricomycetes</taxon>
        <taxon>Agaricomycetidae</taxon>
        <taxon>Agaricales</taxon>
        <taxon>Marasmiineae</taxon>
        <taxon>Physalacriaceae</taxon>
        <taxon>Armillaria</taxon>
    </lineage>
</organism>
<evidence type="ECO:0000313" key="3">
    <source>
        <dbReference type="Proteomes" id="UP001175227"/>
    </source>
</evidence>
<comment type="caution">
    <text evidence="2">The sequence shown here is derived from an EMBL/GenBank/DDBJ whole genome shotgun (WGS) entry which is preliminary data.</text>
</comment>
<reference evidence="2" key="1">
    <citation type="submission" date="2023-06" db="EMBL/GenBank/DDBJ databases">
        <authorList>
            <consortium name="Lawrence Berkeley National Laboratory"/>
            <person name="Ahrendt S."/>
            <person name="Sahu N."/>
            <person name="Indic B."/>
            <person name="Wong-Bajracharya J."/>
            <person name="Merenyi Z."/>
            <person name="Ke H.-M."/>
            <person name="Monk M."/>
            <person name="Kocsube S."/>
            <person name="Drula E."/>
            <person name="Lipzen A."/>
            <person name="Balint B."/>
            <person name="Henrissat B."/>
            <person name="Andreopoulos B."/>
            <person name="Martin F.M."/>
            <person name="Harder C.B."/>
            <person name="Rigling D."/>
            <person name="Ford K.L."/>
            <person name="Foster G.D."/>
            <person name="Pangilinan J."/>
            <person name="Papanicolaou A."/>
            <person name="Barry K."/>
            <person name="LaButti K."/>
            <person name="Viragh M."/>
            <person name="Koriabine M."/>
            <person name="Yan M."/>
            <person name="Riley R."/>
            <person name="Champramary S."/>
            <person name="Plett K.L."/>
            <person name="Tsai I.J."/>
            <person name="Slot J."/>
            <person name="Sipos G."/>
            <person name="Plett J."/>
            <person name="Nagy L.G."/>
            <person name="Grigoriev I.V."/>
        </authorList>
    </citation>
    <scope>NUCLEOTIDE SEQUENCE</scope>
    <source>
        <strain evidence="2">ICMP 16352</strain>
    </source>
</reference>
<dbReference type="EMBL" id="JAUEPR010000001">
    <property type="protein sequence ID" value="KAK0491657.1"/>
    <property type="molecule type" value="Genomic_DNA"/>
</dbReference>
<evidence type="ECO:0000256" key="1">
    <source>
        <dbReference type="SAM" id="MobiDB-lite"/>
    </source>
</evidence>
<name>A0AA39PW45_9AGAR</name>
<proteinExistence type="predicted"/>
<feature type="region of interest" description="Disordered" evidence="1">
    <location>
        <begin position="1"/>
        <end position="28"/>
    </location>
</feature>
<dbReference type="AlphaFoldDB" id="A0AA39PW45"/>
<protein>
    <submittedName>
        <fullName evidence="2">Uncharacterized protein</fullName>
    </submittedName>
</protein>
<feature type="region of interest" description="Disordered" evidence="1">
    <location>
        <begin position="370"/>
        <end position="391"/>
    </location>
</feature>
<gene>
    <name evidence="2" type="ORF">IW261DRAFT_1389543</name>
</gene>
<sequence length="391" mass="43453">MTDGCKRKTTPGSPDAQKLAKRAKNHSDEESLHAFQRLLDFSDLPEPTSIRQRFDDIGSALLHDFLIVVRTPLGSDKVPDFVETKLQIMEIELYFWDSTCHRDPFTHGSQEQRAAGQWYFHRTPRRSDDSTQTLISTSGYRGGTRKGLDLTISTVKPTKSPYFPSSSSQPDGSEKKAYGGVLLRTLRDLNSGKIISGPSLLVDHILLLSGAHKISDLVQDHWGNDINAFKSPSVGESKTHMFLCPASTTNPKPHIYKSPRIGLDLSHPGTTASLSHPRVEFISQPYRYFVNPEKLMANGRAQTLLGVLPHKELSGLKDKTLNVYMAEYQTGLNGKAKLEEFVGARGKGISSSPTKYMKLMGCIEALKSVKRDDGDGPRANRIEKDNEKQTN</sequence>
<keyword evidence="3" id="KW-1185">Reference proteome</keyword>
<dbReference type="Proteomes" id="UP001175227">
    <property type="component" value="Unassembled WGS sequence"/>
</dbReference>
<evidence type="ECO:0000313" key="2">
    <source>
        <dbReference type="EMBL" id="KAK0491657.1"/>
    </source>
</evidence>